<accession>A0ABV0YGT0</accession>
<dbReference type="EMBL" id="JAHRIP010031213">
    <property type="protein sequence ID" value="MEQ2292931.1"/>
    <property type="molecule type" value="Genomic_DNA"/>
</dbReference>
<organism evidence="1 2">
    <name type="scientific">Ameca splendens</name>
    <dbReference type="NCBI Taxonomy" id="208324"/>
    <lineage>
        <taxon>Eukaryota</taxon>
        <taxon>Metazoa</taxon>
        <taxon>Chordata</taxon>
        <taxon>Craniata</taxon>
        <taxon>Vertebrata</taxon>
        <taxon>Euteleostomi</taxon>
        <taxon>Actinopterygii</taxon>
        <taxon>Neopterygii</taxon>
        <taxon>Teleostei</taxon>
        <taxon>Neoteleostei</taxon>
        <taxon>Acanthomorphata</taxon>
        <taxon>Ovalentaria</taxon>
        <taxon>Atherinomorphae</taxon>
        <taxon>Cyprinodontiformes</taxon>
        <taxon>Goodeidae</taxon>
        <taxon>Ameca</taxon>
    </lineage>
</organism>
<reference evidence="1 2" key="1">
    <citation type="submission" date="2021-06" db="EMBL/GenBank/DDBJ databases">
        <authorList>
            <person name="Palmer J.M."/>
        </authorList>
    </citation>
    <scope>NUCLEOTIDE SEQUENCE [LARGE SCALE GENOMIC DNA]</scope>
    <source>
        <strain evidence="1 2">AS_MEX2019</strain>
        <tissue evidence="1">Muscle</tissue>
    </source>
</reference>
<dbReference type="Proteomes" id="UP001469553">
    <property type="component" value="Unassembled WGS sequence"/>
</dbReference>
<evidence type="ECO:0000313" key="1">
    <source>
        <dbReference type="EMBL" id="MEQ2292931.1"/>
    </source>
</evidence>
<proteinExistence type="predicted"/>
<comment type="caution">
    <text evidence="1">The sequence shown here is derived from an EMBL/GenBank/DDBJ whole genome shotgun (WGS) entry which is preliminary data.</text>
</comment>
<protein>
    <submittedName>
        <fullName evidence="1">Uncharacterized protein</fullName>
    </submittedName>
</protein>
<evidence type="ECO:0000313" key="2">
    <source>
        <dbReference type="Proteomes" id="UP001469553"/>
    </source>
</evidence>
<name>A0ABV0YGT0_9TELE</name>
<sequence>MSLILPPCLSKLQIAQSRSTADKQKQALNVADDVPTNVMKPEKLLGFGLILGNPLENTEVVETFTTSPYGD</sequence>
<gene>
    <name evidence="1" type="ORF">AMECASPLE_027870</name>
</gene>
<keyword evidence="2" id="KW-1185">Reference proteome</keyword>